<reference evidence="16" key="2">
    <citation type="submission" date="2017-03" db="EMBL/GenBank/DDBJ databases">
        <title>The new red algal subphylum Proteorhodophytina comprises the largest and most divergent plastid genomes known.</title>
        <authorList>
            <person name="Munoz-Gomez S.A."/>
            <person name="Mejia-Franco F.G."/>
            <person name="Durnin K."/>
            <person name="Morgan C."/>
            <person name="Grisdale C.J."/>
            <person name="Archibald J.M."/>
            <person name="Slamovits C.H."/>
        </authorList>
    </citation>
    <scope>NUCLEOTIDE SEQUENCE</scope>
    <source>
        <strain evidence="16">UTEX LB2854</strain>
    </source>
</reference>
<comment type="subcellular location">
    <subcellularLocation>
        <location evidence="12">Cellular thylakoid membrane</location>
        <topology evidence="12">Multi-pass membrane protein</topology>
    </subcellularLocation>
    <subcellularLocation>
        <location evidence="1">Membrane</location>
        <topology evidence="1">Multi-pass membrane protein</topology>
    </subcellularLocation>
</comment>
<keyword evidence="6 12" id="KW-0812">Transmembrane</keyword>
<dbReference type="GeneID" id="29073350"/>
<organism evidence="15">
    <name type="scientific">Bangiopsis subsimplex</name>
    <dbReference type="NCBI Taxonomy" id="139980"/>
    <lineage>
        <taxon>Eukaryota</taxon>
        <taxon>Rhodophyta</taxon>
        <taxon>Stylonematophyceae</taxon>
        <taxon>Stylonematales</taxon>
        <taxon>Stylonemataceae</taxon>
        <taxon>Bangiopsis</taxon>
    </lineage>
</organism>
<evidence type="ECO:0000256" key="12">
    <source>
        <dbReference type="HAMAP-Rule" id="MF_00644"/>
    </source>
</evidence>
<keyword evidence="5 12" id="KW-0602">Photosynthesis</keyword>
<dbReference type="GO" id="GO:0015979">
    <property type="term" value="P:photosynthesis"/>
    <property type="evidence" value="ECO:0007669"/>
    <property type="project" value="UniProtKB-UniRule"/>
</dbReference>
<dbReference type="Gene3D" id="1.10.287.740">
    <property type="entry name" value="Photosystem II PsbZ, reaction centre"/>
    <property type="match status" value="1"/>
</dbReference>
<evidence type="ECO:0000256" key="7">
    <source>
        <dbReference type="ARBA" id="ARBA00022989"/>
    </source>
</evidence>
<protein>
    <recommendedName>
        <fullName evidence="3 12">Photosystem II reaction center protein Z</fullName>
        <shortName evidence="12">PSII-Z</shortName>
    </recommendedName>
</protein>
<sequence length="62" mass="6761">MSIILQALVFFLIFLSTVLVVGIPVILASPGQWERLKNPIYGSAAAWSALVIIIGVFNSFVR</sequence>
<dbReference type="NCBIfam" id="TIGR03043">
    <property type="entry name" value="PS_II_psbZ"/>
    <property type="match status" value="1"/>
</dbReference>
<proteinExistence type="inferred from homology"/>
<keyword evidence="8 12" id="KW-0793">Thylakoid</keyword>
<comment type="subunit">
    <text evidence="11 12">PSII is composed of 1 copy each of membrane proteins PsbA, PsbB, PsbC, PsbD, PsbE, PsbF, PsbH, PsbI, PsbJ, PsbK, PsbL, PsbM, PsbT, PsbY, PsbZ, Psb30/Ycf12, at least 3 peripheral proteins of the oxygen-evolving complex and a large number of cofactors. It forms dimeric complexes.</text>
</comment>
<dbReference type="PANTHER" id="PTHR34971">
    <property type="entry name" value="PHOTOSYSTEM II REACTION CENTER PROTEIN Z"/>
    <property type="match status" value="1"/>
</dbReference>
<evidence type="ECO:0000256" key="4">
    <source>
        <dbReference type="ARBA" id="ARBA00022469"/>
    </source>
</evidence>
<evidence type="ECO:0000313" key="16">
    <source>
        <dbReference type="EMBL" id="ARO90341.1"/>
    </source>
</evidence>
<feature type="transmembrane region" description="Helical" evidence="14">
    <location>
        <begin position="40"/>
        <end position="61"/>
    </location>
</feature>
<evidence type="ECO:0000256" key="2">
    <source>
        <dbReference type="ARBA" id="ARBA00008367"/>
    </source>
</evidence>
<evidence type="ECO:0000256" key="8">
    <source>
        <dbReference type="ARBA" id="ARBA00023078"/>
    </source>
</evidence>
<name>A0A1C9CCM4_9RHOD</name>
<accession>A0A1C9CCM4</accession>
<keyword evidence="4 12" id="KW-0674">Reaction center</keyword>
<dbReference type="GO" id="GO:0009539">
    <property type="term" value="C:photosystem II reaction center"/>
    <property type="evidence" value="ECO:0007669"/>
    <property type="project" value="InterPro"/>
</dbReference>
<evidence type="ECO:0000256" key="5">
    <source>
        <dbReference type="ARBA" id="ARBA00022531"/>
    </source>
</evidence>
<evidence type="ECO:0000256" key="1">
    <source>
        <dbReference type="ARBA" id="ARBA00004141"/>
    </source>
</evidence>
<evidence type="ECO:0000313" key="15">
    <source>
        <dbReference type="EMBL" id="AOM66102.1"/>
    </source>
</evidence>
<feature type="transmembrane region" description="Helical" evidence="14">
    <location>
        <begin position="7"/>
        <end position="28"/>
    </location>
</feature>
<gene>
    <name evidence="12 15" type="primary">psbZ</name>
    <name evidence="15" type="ORF">Bangp_020</name>
</gene>
<dbReference type="AlphaFoldDB" id="A0A1C9CCM4"/>
<comment type="similarity">
    <text evidence="2 12 13">Belongs to the PsbZ family.</text>
</comment>
<dbReference type="PANTHER" id="PTHR34971:SF2">
    <property type="entry name" value="PHOTOSYSTEM II REACTION CENTER PROTEIN Z"/>
    <property type="match status" value="1"/>
</dbReference>
<keyword evidence="15" id="KW-0934">Plastid</keyword>
<evidence type="ECO:0000256" key="9">
    <source>
        <dbReference type="ARBA" id="ARBA00023136"/>
    </source>
</evidence>
<dbReference type="GO" id="GO:0042549">
    <property type="term" value="P:photosystem II stabilization"/>
    <property type="evidence" value="ECO:0007669"/>
    <property type="project" value="InterPro"/>
</dbReference>
<dbReference type="EMBL" id="KY709207">
    <property type="protein sequence ID" value="ARO90341.1"/>
    <property type="molecule type" value="Genomic_DNA"/>
</dbReference>
<evidence type="ECO:0000256" key="3">
    <source>
        <dbReference type="ARBA" id="ARBA00021665"/>
    </source>
</evidence>
<dbReference type="SUPFAM" id="SSF161055">
    <property type="entry name" value="PsbZ-like"/>
    <property type="match status" value="1"/>
</dbReference>
<dbReference type="InterPro" id="IPR036512">
    <property type="entry name" value="PSII_PsbZ_sf"/>
</dbReference>
<dbReference type="InterPro" id="IPR002644">
    <property type="entry name" value="PSII_PsbZ"/>
</dbReference>
<keyword evidence="16" id="KW-0150">Chloroplast</keyword>
<dbReference type="HAMAP" id="MF_00644">
    <property type="entry name" value="PSII_PsbZ"/>
    <property type="match status" value="1"/>
</dbReference>
<reference evidence="15" key="1">
    <citation type="journal article" date="2016" name="BMC Biol.">
        <title>Parallel evolution of highly conserved plastid genome architecture in red seaweeds and seed plants.</title>
        <authorList>
            <person name="Lee J."/>
            <person name="Cho C.H."/>
            <person name="Park S.I."/>
            <person name="Choi J.W."/>
            <person name="Song H.S."/>
            <person name="West J.A."/>
            <person name="Bhattacharya D."/>
            <person name="Yoon H.S."/>
        </authorList>
    </citation>
    <scope>NUCLEOTIDE SEQUENCE</scope>
</reference>
<keyword evidence="10 12" id="KW-0604">Photosystem II</keyword>
<evidence type="ECO:0000256" key="14">
    <source>
        <dbReference type="SAM" id="Phobius"/>
    </source>
</evidence>
<evidence type="ECO:0000256" key="6">
    <source>
        <dbReference type="ARBA" id="ARBA00022692"/>
    </source>
</evidence>
<evidence type="ECO:0000256" key="10">
    <source>
        <dbReference type="ARBA" id="ARBA00023276"/>
    </source>
</evidence>
<comment type="function">
    <text evidence="13">Controls the interaction of photosystem II (PSII) cores with the light-harvesting antenna, regulates electron flow through the 2 photosystem reaction centers. PSII is a light-driven water plastoquinone oxidoreductase, using light energy to abstract electrons from H(2)O, generating a proton gradient subsequently used for ATP formation.</text>
</comment>
<dbReference type="EMBL" id="KX284718">
    <property type="protein sequence ID" value="AOM66102.1"/>
    <property type="molecule type" value="Genomic_DNA"/>
</dbReference>
<keyword evidence="9 12" id="KW-0472">Membrane</keyword>
<keyword evidence="7 12" id="KW-1133">Transmembrane helix</keyword>
<geneLocation type="plastid" evidence="15"/>
<dbReference type="Pfam" id="PF01737">
    <property type="entry name" value="Ycf9"/>
    <property type="match status" value="1"/>
</dbReference>
<evidence type="ECO:0000256" key="13">
    <source>
        <dbReference type="RuleBase" id="RU003472"/>
    </source>
</evidence>
<evidence type="ECO:0000256" key="11">
    <source>
        <dbReference type="ARBA" id="ARBA00038734"/>
    </source>
</evidence>
<dbReference type="GO" id="GO:0042651">
    <property type="term" value="C:thylakoid membrane"/>
    <property type="evidence" value="ECO:0007669"/>
    <property type="project" value="UniProtKB-UniRule"/>
</dbReference>
<comment type="function">
    <text evidence="12">May control the interaction of photosystem II (PSII) cores with the light-harvesting antenna, regulates electron flow through the 2 photosystem reaction centers. PSII is a light-driven water plastoquinone oxidoreductase, using light energy to abstract electrons from H(2)O, generating a proton gradient subsequently used for ATP formation.</text>
</comment>
<dbReference type="RefSeq" id="YP_009296759.1">
    <property type="nucleotide sequence ID" value="NC_031173.1"/>
</dbReference>